<accession>A0A5C7GMZ5</accession>
<reference evidence="4 5" key="1">
    <citation type="submission" date="2019-08" db="EMBL/GenBank/DDBJ databases">
        <title>Seonamhaeicola sediminis sp. nov., isolated from marine sediment.</title>
        <authorList>
            <person name="Cao W.R."/>
        </authorList>
    </citation>
    <scope>NUCLEOTIDE SEQUENCE [LARGE SCALE GENOMIC DNA]</scope>
    <source>
        <strain evidence="4 5">1505</strain>
    </source>
</reference>
<evidence type="ECO:0000256" key="1">
    <source>
        <dbReference type="SAM" id="SignalP"/>
    </source>
</evidence>
<dbReference type="Pfam" id="PF13598">
    <property type="entry name" value="DUF4139"/>
    <property type="match status" value="1"/>
</dbReference>
<evidence type="ECO:0000259" key="2">
    <source>
        <dbReference type="Pfam" id="PF13598"/>
    </source>
</evidence>
<dbReference type="OrthoDB" id="634585at2"/>
<dbReference type="Pfam" id="PF13600">
    <property type="entry name" value="DUF4140"/>
    <property type="match status" value="1"/>
</dbReference>
<sequence length="641" mass="71899">MKKLLFLLVFSTTLTFANAFTNPTQSSITKVTVYVNGAQITRSAKVSLSSGTTEFTFDKLSPKIQEGSIQISGLNQASILSINYGINYINKQDRSENVTAFHNKIDGLNYAIQVEENLIAGFEEELKLIEGNRRLGNENQVVSLEKLQQFTAYYRKRVTEIKGQIFKSIKKKHLLNKEIKEINQQLTELNVDDKIQTGEIKVKLNSEISQQLHLIIKYNVTNAGWFPVYDLKADKINTPLQLNYKAHIYQKTGNNWDNINLILSTGDPNTNNLKPDLKPKYLNFISRYSNYNSGSTTKNYNYKYNPFIQSVSGVITDNTGLPLPGANVLVKGTSNGVVTDFDGQFSINTNGGKELEITFLGYNPETIPIHSSNINLSLQESVEMLEEVVVVGYGTKKKKDITGSVSSIDFGENSPRSYSSSNYKRKEEVKTNYGDVIEQGITNQRFEIKKVYSIPSDGDLTVINIDAYKVPASYSYFSAPIINENVFLTAKIGDWEQYNLLPGEANIYFEGSFSGKTNINPQATTDSLTVSLGVDPNVVVKRTTLNNFKKTASIGSSKTLNKAFEIEVKNNKSSTVNLILMDRIPVSQNKDIKIDDIDSGSSEYDTKKGILKWDLKLPSHTSEKFKLSYSVKYPKYKRVNL</sequence>
<feature type="chain" id="PRO_5022920429" evidence="1">
    <location>
        <begin position="20"/>
        <end position="641"/>
    </location>
</feature>
<dbReference type="InterPro" id="IPR011935">
    <property type="entry name" value="CHP02231"/>
</dbReference>
<feature type="signal peptide" evidence="1">
    <location>
        <begin position="1"/>
        <end position="19"/>
    </location>
</feature>
<comment type="caution">
    <text evidence="4">The sequence shown here is derived from an EMBL/GenBank/DDBJ whole genome shotgun (WGS) entry which is preliminary data.</text>
</comment>
<dbReference type="InterPro" id="IPR008969">
    <property type="entry name" value="CarboxyPept-like_regulatory"/>
</dbReference>
<dbReference type="Proteomes" id="UP000321080">
    <property type="component" value="Unassembled WGS sequence"/>
</dbReference>
<keyword evidence="5" id="KW-1185">Reference proteome</keyword>
<dbReference type="Gene3D" id="2.60.40.1120">
    <property type="entry name" value="Carboxypeptidase-like, regulatory domain"/>
    <property type="match status" value="1"/>
</dbReference>
<gene>
    <name evidence="4" type="ORF">FUA22_07230</name>
</gene>
<evidence type="ECO:0000313" key="4">
    <source>
        <dbReference type="EMBL" id="TXG39650.1"/>
    </source>
</evidence>
<feature type="domain" description="DUF4139" evidence="2">
    <location>
        <begin position="216"/>
        <end position="635"/>
    </location>
</feature>
<keyword evidence="1" id="KW-0732">Signal</keyword>
<name>A0A5C7GMZ5_9FLAO</name>
<feature type="domain" description="DUF4140" evidence="3">
    <location>
        <begin position="31"/>
        <end position="128"/>
    </location>
</feature>
<proteinExistence type="predicted"/>
<protein>
    <submittedName>
        <fullName evidence="4">Mucoidy inhibitor MuiA family protein</fullName>
    </submittedName>
</protein>
<dbReference type="InterPro" id="IPR037291">
    <property type="entry name" value="DUF4139"/>
</dbReference>
<dbReference type="NCBIfam" id="TIGR02231">
    <property type="entry name" value="mucoidy inhibitor MuiA family protein"/>
    <property type="match status" value="2"/>
</dbReference>
<dbReference type="PANTHER" id="PTHR31005:SF8">
    <property type="entry name" value="DUF4139 DOMAIN-CONTAINING PROTEIN"/>
    <property type="match status" value="1"/>
</dbReference>
<dbReference type="EMBL" id="VRKQ01000008">
    <property type="protein sequence ID" value="TXG39650.1"/>
    <property type="molecule type" value="Genomic_DNA"/>
</dbReference>
<organism evidence="4 5">
    <name type="scientific">Seonamhaeicola maritimus</name>
    <dbReference type="NCBI Taxonomy" id="2591822"/>
    <lineage>
        <taxon>Bacteria</taxon>
        <taxon>Pseudomonadati</taxon>
        <taxon>Bacteroidota</taxon>
        <taxon>Flavobacteriia</taxon>
        <taxon>Flavobacteriales</taxon>
        <taxon>Flavobacteriaceae</taxon>
    </lineage>
</organism>
<evidence type="ECO:0000313" key="5">
    <source>
        <dbReference type="Proteomes" id="UP000321080"/>
    </source>
</evidence>
<evidence type="ECO:0000259" key="3">
    <source>
        <dbReference type="Pfam" id="PF13600"/>
    </source>
</evidence>
<dbReference type="InterPro" id="IPR025554">
    <property type="entry name" value="DUF4140"/>
</dbReference>
<dbReference type="RefSeq" id="WP_147767219.1">
    <property type="nucleotide sequence ID" value="NZ_VRKQ01000008.1"/>
</dbReference>
<dbReference type="AlphaFoldDB" id="A0A5C7GMZ5"/>
<dbReference type="PANTHER" id="PTHR31005">
    <property type="entry name" value="DUF4139 DOMAIN-CONTAINING PROTEIN"/>
    <property type="match status" value="1"/>
</dbReference>
<dbReference type="SUPFAM" id="SSF49464">
    <property type="entry name" value="Carboxypeptidase regulatory domain-like"/>
    <property type="match status" value="1"/>
</dbReference>
<dbReference type="Pfam" id="PF13715">
    <property type="entry name" value="CarbopepD_reg_2"/>
    <property type="match status" value="1"/>
</dbReference>